<dbReference type="Gene3D" id="4.10.280.10">
    <property type="entry name" value="Helix-loop-helix DNA-binding domain"/>
    <property type="match status" value="1"/>
</dbReference>
<dbReference type="InterPro" id="IPR036638">
    <property type="entry name" value="HLH_DNA-bd_sf"/>
</dbReference>
<dbReference type="SMART" id="SM00353">
    <property type="entry name" value="HLH"/>
    <property type="match status" value="1"/>
</dbReference>
<organism evidence="3 4">
    <name type="scientific">Candidozyma haemuli</name>
    <dbReference type="NCBI Taxonomy" id="45357"/>
    <lineage>
        <taxon>Eukaryota</taxon>
        <taxon>Fungi</taxon>
        <taxon>Dikarya</taxon>
        <taxon>Ascomycota</taxon>
        <taxon>Saccharomycotina</taxon>
        <taxon>Pichiomycetes</taxon>
        <taxon>Metschnikowiaceae</taxon>
        <taxon>Candidozyma</taxon>
    </lineage>
</organism>
<dbReference type="GO" id="GO:0046983">
    <property type="term" value="F:protein dimerization activity"/>
    <property type="evidence" value="ECO:0007669"/>
    <property type="project" value="InterPro"/>
</dbReference>
<dbReference type="RefSeq" id="XP_025340552.1">
    <property type="nucleotide sequence ID" value="XM_025487104.1"/>
</dbReference>
<protein>
    <recommendedName>
        <fullName evidence="2">BHLH domain-containing protein</fullName>
    </recommendedName>
</protein>
<feature type="domain" description="BHLH" evidence="2">
    <location>
        <begin position="75"/>
        <end position="143"/>
    </location>
</feature>
<evidence type="ECO:0000313" key="4">
    <source>
        <dbReference type="Proteomes" id="UP000244309"/>
    </source>
</evidence>
<dbReference type="SUPFAM" id="SSF47459">
    <property type="entry name" value="HLH, helix-loop-helix DNA-binding domain"/>
    <property type="match status" value="1"/>
</dbReference>
<feature type="region of interest" description="Disordered" evidence="1">
    <location>
        <begin position="377"/>
        <end position="405"/>
    </location>
</feature>
<keyword evidence="4" id="KW-1185">Reference proteome</keyword>
<dbReference type="InterPro" id="IPR011598">
    <property type="entry name" value="bHLH_dom"/>
</dbReference>
<dbReference type="PROSITE" id="PS50888">
    <property type="entry name" value="BHLH"/>
    <property type="match status" value="1"/>
</dbReference>
<dbReference type="EMBL" id="PKFO01000002">
    <property type="protein sequence ID" value="PVH19612.1"/>
    <property type="molecule type" value="Genomic_DNA"/>
</dbReference>
<dbReference type="VEuPathDB" id="FungiDB:CXQ85_003459"/>
<feature type="region of interest" description="Disordered" evidence="1">
    <location>
        <begin position="191"/>
        <end position="258"/>
    </location>
</feature>
<dbReference type="OrthoDB" id="690068at2759"/>
<dbReference type="GeneID" id="37008790"/>
<feature type="compositionally biased region" description="Polar residues" evidence="1">
    <location>
        <begin position="212"/>
        <end position="225"/>
    </location>
</feature>
<gene>
    <name evidence="3" type="ORF">CXQ85_003459</name>
</gene>
<sequence length="418" mass="46586">MHLPSPPSLKTTIIQLNKDIDPEDNNYEILNNVYNPASSGSSPSLNAIPAEQPKKKRRRSSSFVDDDELARRKNETKQLHSIIEKRRRIKINREFEALKYIIPACRNTEGGTKKGASSNNSSKIDGMYKLTILKSSVEYILYLHHIIQKQHELLESTPIDYTYDTSYTQVPIDVNQYRNIDKEFHFSDLAASAPKPSGSVCGSIKEDDEPQQQRPSLDVLQNTKGSLKRVDSMYMSRDSSSDGEQLPSPDSTPDITPILSLLSKCSNDQKSALSQQHLQMQKAFGRYQSADQFESANKTFSYSNSPPKSGSVSSATSPFTIPIKSNAKRGSFVLPDPAIPTSVPVTTNEEYLETTTNGAASFPKRMYFKSRVPANNMTAHIGPEDEVSEDQNSEDGKLEDASKTLLSLRKPSIEKLLN</sequence>
<name>A0A2V1APF7_9ASCO</name>
<feature type="region of interest" description="Disordered" evidence="1">
    <location>
        <begin position="31"/>
        <end position="68"/>
    </location>
</feature>
<feature type="compositionally biased region" description="Acidic residues" evidence="1">
    <location>
        <begin position="384"/>
        <end position="393"/>
    </location>
</feature>
<accession>A0A2V1APF7</accession>
<feature type="compositionally biased region" description="Polar residues" evidence="1">
    <location>
        <begin position="31"/>
        <end position="45"/>
    </location>
</feature>
<reference evidence="3 4" key="1">
    <citation type="submission" date="2017-12" db="EMBL/GenBank/DDBJ databases">
        <title>Genome Sequence of a Multidrug-Resistant Candida haemulonii Isolate from a Patient with Chronic Leg Ulcers in Israel.</title>
        <authorList>
            <person name="Chow N.A."/>
            <person name="Gade L."/>
            <person name="Batra D."/>
            <person name="Rowe L.A."/>
            <person name="Ben-Ami R."/>
            <person name="Loparev V.N."/>
            <person name="Litvintseva A.P."/>
        </authorList>
    </citation>
    <scope>NUCLEOTIDE SEQUENCE [LARGE SCALE GENOMIC DNA]</scope>
    <source>
        <strain evidence="3 4">B11899</strain>
    </source>
</reference>
<evidence type="ECO:0000256" key="1">
    <source>
        <dbReference type="SAM" id="MobiDB-lite"/>
    </source>
</evidence>
<dbReference type="Proteomes" id="UP000244309">
    <property type="component" value="Unassembled WGS sequence"/>
</dbReference>
<evidence type="ECO:0000313" key="3">
    <source>
        <dbReference type="EMBL" id="PVH19612.1"/>
    </source>
</evidence>
<proteinExistence type="predicted"/>
<comment type="caution">
    <text evidence="3">The sequence shown here is derived from an EMBL/GenBank/DDBJ whole genome shotgun (WGS) entry which is preliminary data.</text>
</comment>
<dbReference type="Pfam" id="PF00010">
    <property type="entry name" value="HLH"/>
    <property type="match status" value="1"/>
</dbReference>
<dbReference type="STRING" id="45357.A0A2V1APF7"/>
<evidence type="ECO:0000259" key="2">
    <source>
        <dbReference type="PROSITE" id="PS50888"/>
    </source>
</evidence>
<dbReference type="AlphaFoldDB" id="A0A2V1APF7"/>